<dbReference type="EMBL" id="CP075868">
    <property type="protein sequence ID" value="QYT03150.1"/>
    <property type="molecule type" value="Genomic_DNA"/>
</dbReference>
<protein>
    <submittedName>
        <fullName evidence="2">Uncharacterized protein</fullName>
    </submittedName>
</protein>
<accession>A0A8G0LLN4</accession>
<evidence type="ECO:0000256" key="1">
    <source>
        <dbReference type="SAM" id="Phobius"/>
    </source>
</evidence>
<proteinExistence type="predicted"/>
<dbReference type="AlphaFoldDB" id="A0A8G0LLN4"/>
<gene>
    <name evidence="2" type="ORF">H0G86_010117</name>
</gene>
<evidence type="ECO:0000313" key="2">
    <source>
        <dbReference type="EMBL" id="QYT03150.1"/>
    </source>
</evidence>
<keyword evidence="1" id="KW-0472">Membrane</keyword>
<feature type="transmembrane region" description="Helical" evidence="1">
    <location>
        <begin position="52"/>
        <end position="71"/>
    </location>
</feature>
<dbReference type="Proteomes" id="UP000826661">
    <property type="component" value="Chromosome V"/>
</dbReference>
<reference evidence="2 3" key="1">
    <citation type="journal article" date="2021" name="BMC Genomics">
        <title>Telomere-to-telomere genome assembly of asparaginase-producing Trichoderma simmonsii.</title>
        <authorList>
            <person name="Chung D."/>
            <person name="Kwon Y.M."/>
            <person name="Yang Y."/>
        </authorList>
    </citation>
    <scope>NUCLEOTIDE SEQUENCE [LARGE SCALE GENOMIC DNA]</scope>
    <source>
        <strain evidence="2 3">GH-Sj1</strain>
    </source>
</reference>
<sequence>MEQLDNAKEANAAILIQKRETRRKSGPQRPVVLSMVASRGIPVPNLAQLLDFVSVYSWILVGFIANGAYAFRDDRRSYLPLLGALLGGGVIAENREWHRPCSLRS</sequence>
<keyword evidence="3" id="KW-1185">Reference proteome</keyword>
<keyword evidence="1" id="KW-0812">Transmembrane</keyword>
<keyword evidence="1" id="KW-1133">Transmembrane helix</keyword>
<organism evidence="2 3">
    <name type="scientific">Trichoderma simmonsii</name>
    <dbReference type="NCBI Taxonomy" id="1491479"/>
    <lineage>
        <taxon>Eukaryota</taxon>
        <taxon>Fungi</taxon>
        <taxon>Dikarya</taxon>
        <taxon>Ascomycota</taxon>
        <taxon>Pezizomycotina</taxon>
        <taxon>Sordariomycetes</taxon>
        <taxon>Hypocreomycetidae</taxon>
        <taxon>Hypocreales</taxon>
        <taxon>Hypocreaceae</taxon>
        <taxon>Trichoderma</taxon>
    </lineage>
</organism>
<evidence type="ECO:0000313" key="3">
    <source>
        <dbReference type="Proteomes" id="UP000826661"/>
    </source>
</evidence>
<name>A0A8G0LLN4_9HYPO</name>